<name>A0ABW5ZP57_9FLAO</name>
<organism evidence="2 3">
    <name type="scientific">Psychroserpens luteus</name>
    <dbReference type="NCBI Taxonomy" id="1434066"/>
    <lineage>
        <taxon>Bacteria</taxon>
        <taxon>Pseudomonadati</taxon>
        <taxon>Bacteroidota</taxon>
        <taxon>Flavobacteriia</taxon>
        <taxon>Flavobacteriales</taxon>
        <taxon>Flavobacteriaceae</taxon>
        <taxon>Psychroserpens</taxon>
    </lineage>
</organism>
<dbReference type="EMBL" id="JBHUOS010000001">
    <property type="protein sequence ID" value="MFD2914769.1"/>
    <property type="molecule type" value="Genomic_DNA"/>
</dbReference>
<accession>A0ABW5ZP57</accession>
<evidence type="ECO:0000256" key="1">
    <source>
        <dbReference type="SAM" id="MobiDB-lite"/>
    </source>
</evidence>
<keyword evidence="3" id="KW-1185">Reference proteome</keyword>
<dbReference type="Proteomes" id="UP001597548">
    <property type="component" value="Unassembled WGS sequence"/>
</dbReference>
<proteinExistence type="predicted"/>
<sequence>MTDKEFYNCTYCFKEFEPKRRRVQKYCSDTCRSKAYHARKTKVQSPKSKLAELSVPNNIPTPKKESMSMTGVGNAAAGTLLANTLKSALTKDSNKPATKGDLSQLLEKLNNRYHLIKNMNPNFRGEYPYFDLVDSAIVYLPINNM</sequence>
<protein>
    <submittedName>
        <fullName evidence="2">Uncharacterized protein</fullName>
    </submittedName>
</protein>
<reference evidence="3" key="1">
    <citation type="journal article" date="2019" name="Int. J. Syst. Evol. Microbiol.">
        <title>The Global Catalogue of Microorganisms (GCM) 10K type strain sequencing project: providing services to taxonomists for standard genome sequencing and annotation.</title>
        <authorList>
            <consortium name="The Broad Institute Genomics Platform"/>
            <consortium name="The Broad Institute Genome Sequencing Center for Infectious Disease"/>
            <person name="Wu L."/>
            <person name="Ma J."/>
        </authorList>
    </citation>
    <scope>NUCLEOTIDE SEQUENCE [LARGE SCALE GENOMIC DNA]</scope>
    <source>
        <strain evidence="3">KCTC 32514</strain>
    </source>
</reference>
<gene>
    <name evidence="2" type="ORF">ACFS29_03900</name>
</gene>
<feature type="region of interest" description="Disordered" evidence="1">
    <location>
        <begin position="42"/>
        <end position="70"/>
    </location>
</feature>
<comment type="caution">
    <text evidence="2">The sequence shown here is derived from an EMBL/GenBank/DDBJ whole genome shotgun (WGS) entry which is preliminary data.</text>
</comment>
<evidence type="ECO:0000313" key="3">
    <source>
        <dbReference type="Proteomes" id="UP001597548"/>
    </source>
</evidence>
<dbReference type="RefSeq" id="WP_194507557.1">
    <property type="nucleotide sequence ID" value="NZ_JADILU010000003.1"/>
</dbReference>
<evidence type="ECO:0000313" key="2">
    <source>
        <dbReference type="EMBL" id="MFD2914769.1"/>
    </source>
</evidence>